<name>A0ABR2IM58_9EUKA</name>
<reference evidence="1 2" key="1">
    <citation type="submission" date="2024-04" db="EMBL/GenBank/DDBJ databases">
        <title>Tritrichomonas musculus Genome.</title>
        <authorList>
            <person name="Alves-Ferreira E."/>
            <person name="Grigg M."/>
            <person name="Lorenzi H."/>
            <person name="Galac M."/>
        </authorList>
    </citation>
    <scope>NUCLEOTIDE SEQUENCE [LARGE SCALE GENOMIC DNA]</scope>
    <source>
        <strain evidence="1 2">EAF2021</strain>
    </source>
</reference>
<organism evidence="1 2">
    <name type="scientific">Tritrichomonas musculus</name>
    <dbReference type="NCBI Taxonomy" id="1915356"/>
    <lineage>
        <taxon>Eukaryota</taxon>
        <taxon>Metamonada</taxon>
        <taxon>Parabasalia</taxon>
        <taxon>Tritrichomonadida</taxon>
        <taxon>Tritrichomonadidae</taxon>
        <taxon>Tritrichomonas</taxon>
    </lineage>
</organism>
<comment type="caution">
    <text evidence="1">The sequence shown here is derived from an EMBL/GenBank/DDBJ whole genome shotgun (WGS) entry which is preliminary data.</text>
</comment>
<protein>
    <submittedName>
        <fullName evidence="1">Uncharacterized protein</fullName>
    </submittedName>
</protein>
<dbReference type="Proteomes" id="UP001470230">
    <property type="component" value="Unassembled WGS sequence"/>
</dbReference>
<evidence type="ECO:0000313" key="1">
    <source>
        <dbReference type="EMBL" id="KAK8864947.1"/>
    </source>
</evidence>
<evidence type="ECO:0000313" key="2">
    <source>
        <dbReference type="Proteomes" id="UP001470230"/>
    </source>
</evidence>
<gene>
    <name evidence="1" type="ORF">M9Y10_010474</name>
</gene>
<keyword evidence="2" id="KW-1185">Reference proteome</keyword>
<dbReference type="EMBL" id="JAPFFF010000016">
    <property type="protein sequence ID" value="KAK8864947.1"/>
    <property type="molecule type" value="Genomic_DNA"/>
</dbReference>
<accession>A0ABR2IM58</accession>
<sequence length="423" mass="47707">MIRSIRGWDKAFYDGQIMMCLVLKFKNPKDVAPVAEMLSRKVLAFQCGTDGHILYKNPQRVPIYDLPHFDDKEELSHYMLKHHSRPYKLALGALGVSDDAIAFNANHMLADGGYFKFIIDEISNGRDTPLVSDIPNSAEYLFSKKMEEAPDTIYPGDYDMKLTNFLSKDTEELNTDRFAHLIITDFPASSLKCYNKDTKKIKGLTEAIFSNFYATAVAYNENGYKCGLETCVDLRRYSNSHTWNDASVFSMMPIWANVSPSDTLGQVGKKIRGGLNDGLNKGYSFSYLKALFEEKKGPGFRGNRLGTSNVGPIKVGGPLVDAYLGYSEISTAMPHIISITTWSIIGNGRNDITFRMKYNTDKVSTREAQMVSDCTIWGMQNIDPNLPLEKAIDELKGFQREFFRKNKGTIKGYFSPPPFQYNV</sequence>
<proteinExistence type="predicted"/>